<dbReference type="GO" id="GO:0004722">
    <property type="term" value="F:protein serine/threonine phosphatase activity"/>
    <property type="evidence" value="ECO:0007669"/>
    <property type="project" value="InterPro"/>
</dbReference>
<evidence type="ECO:0000256" key="11">
    <source>
        <dbReference type="ARBA" id="ARBA00022842"/>
    </source>
</evidence>
<dbReference type="InterPro" id="IPR001932">
    <property type="entry name" value="PPM-type_phosphatase-like_dom"/>
</dbReference>
<keyword evidence="9" id="KW-0479">Metal-binding</keyword>
<evidence type="ECO:0000256" key="9">
    <source>
        <dbReference type="ARBA" id="ARBA00022723"/>
    </source>
</evidence>
<keyword evidence="11" id="KW-0460">Magnesium</keyword>
<comment type="caution">
    <text evidence="18">The sequence shown here is derived from an EMBL/GenBank/DDBJ whole genome shotgun (WGS) entry which is preliminary data.</text>
</comment>
<comment type="cofactor">
    <cofactor evidence="2">
        <name>Mg(2+)</name>
        <dbReference type="ChEBI" id="CHEBI:18420"/>
    </cofactor>
</comment>
<dbReference type="PROSITE" id="PS01032">
    <property type="entry name" value="PPM_1"/>
    <property type="match status" value="1"/>
</dbReference>
<dbReference type="SUPFAM" id="SSF81606">
    <property type="entry name" value="PP2C-like"/>
    <property type="match status" value="1"/>
</dbReference>
<proteinExistence type="inferred from homology"/>
<dbReference type="Gene3D" id="3.60.40.10">
    <property type="entry name" value="PPM-type phosphatase domain"/>
    <property type="match status" value="1"/>
</dbReference>
<evidence type="ECO:0000256" key="14">
    <source>
        <dbReference type="ARBA" id="ARBA00023211"/>
    </source>
</evidence>
<evidence type="ECO:0000259" key="17">
    <source>
        <dbReference type="PROSITE" id="PS51746"/>
    </source>
</evidence>
<dbReference type="AlphaFoldDB" id="A0A448XKW4"/>
<evidence type="ECO:0000313" key="19">
    <source>
        <dbReference type="Proteomes" id="UP000784294"/>
    </source>
</evidence>
<dbReference type="OrthoDB" id="10264738at2759"/>
<dbReference type="GO" id="GO:0005829">
    <property type="term" value="C:cytosol"/>
    <property type="evidence" value="ECO:0007669"/>
    <property type="project" value="UniProtKB-SubCell"/>
</dbReference>
<sequence length="348" mass="38115">MGAFLEKPKTEKHGESGGGNGIRYGVCSMQGYRVEMEDAHVAKTELSGEFSSWSYFGVFDGHAGCRVSELCADKLLDEFKKMSKLQSQPLEHELVRNGIVKGFLDFDHYLEAENSNERSGSTAVVAFVTPTHIILGNCGDSRAVLVKNNQPVVVTEDHKPYLPAEQDRISNAGGSVVLCRVNGSLAVSRSLGDFEYKQVQGKSAIEQLVSAEPDVTIIERQKDQDQLLILACDGVWDVYSNQELCDYVLQRLSCVASLERVSAEILDTSLHKGSRDNMSILLVSLDKAPSVDPDASLKDKELDAQIQSAIKDILDNTSHKFDCSVDYVAGVIDSMELTNYPPGGMITK</sequence>
<feature type="domain" description="PPM-type phosphatase" evidence="17">
    <location>
        <begin position="23"/>
        <end position="285"/>
    </location>
</feature>
<protein>
    <recommendedName>
        <fullName evidence="17">PPM-type phosphatase domain-containing protein</fullName>
    </recommendedName>
</protein>
<dbReference type="InterPro" id="IPR036457">
    <property type="entry name" value="PPM-type-like_dom_sf"/>
</dbReference>
<comment type="subcellular location">
    <subcellularLocation>
        <location evidence="3">Cytoplasm</location>
        <location evidence="3">Cytosol</location>
    </subcellularLocation>
    <subcellularLocation>
        <location evidence="4">Membrane</location>
        <topology evidence="4">Lipid-anchor</topology>
    </subcellularLocation>
</comment>
<dbReference type="InterPro" id="IPR036580">
    <property type="entry name" value="PP2C_C_sf"/>
</dbReference>
<evidence type="ECO:0000256" key="7">
    <source>
        <dbReference type="ARBA" id="ARBA00022553"/>
    </source>
</evidence>
<dbReference type="PROSITE" id="PS51746">
    <property type="entry name" value="PPM_2"/>
    <property type="match status" value="1"/>
</dbReference>
<evidence type="ECO:0000256" key="12">
    <source>
        <dbReference type="ARBA" id="ARBA00022912"/>
    </source>
</evidence>
<evidence type="ECO:0000256" key="5">
    <source>
        <dbReference type="ARBA" id="ARBA00006702"/>
    </source>
</evidence>
<evidence type="ECO:0000256" key="1">
    <source>
        <dbReference type="ARBA" id="ARBA00001936"/>
    </source>
</evidence>
<dbReference type="InterPro" id="IPR015655">
    <property type="entry name" value="PP2C"/>
</dbReference>
<dbReference type="InterPro" id="IPR000222">
    <property type="entry name" value="PP2C_BS"/>
</dbReference>
<keyword evidence="19" id="KW-1185">Reference proteome</keyword>
<dbReference type="GO" id="GO:0030145">
    <property type="term" value="F:manganese ion binding"/>
    <property type="evidence" value="ECO:0007669"/>
    <property type="project" value="InterPro"/>
</dbReference>
<keyword evidence="13" id="KW-0472">Membrane</keyword>
<keyword evidence="6" id="KW-0963">Cytoplasm</keyword>
<dbReference type="GO" id="GO:0016020">
    <property type="term" value="C:membrane"/>
    <property type="evidence" value="ECO:0007669"/>
    <property type="project" value="UniProtKB-SubCell"/>
</dbReference>
<evidence type="ECO:0000256" key="10">
    <source>
        <dbReference type="ARBA" id="ARBA00022801"/>
    </source>
</evidence>
<evidence type="ECO:0000256" key="16">
    <source>
        <dbReference type="RuleBase" id="RU003465"/>
    </source>
</evidence>
<evidence type="ECO:0000313" key="18">
    <source>
        <dbReference type="EMBL" id="VEL39090.1"/>
    </source>
</evidence>
<dbReference type="CDD" id="cd00143">
    <property type="entry name" value="PP2Cc"/>
    <property type="match status" value="1"/>
</dbReference>
<keyword evidence="10 16" id="KW-0378">Hydrolase</keyword>
<keyword evidence="15" id="KW-0449">Lipoprotein</keyword>
<comment type="cofactor">
    <cofactor evidence="1">
        <name>Mn(2+)</name>
        <dbReference type="ChEBI" id="CHEBI:29035"/>
    </cofactor>
</comment>
<dbReference type="PANTHER" id="PTHR47992">
    <property type="entry name" value="PROTEIN PHOSPHATASE"/>
    <property type="match status" value="1"/>
</dbReference>
<gene>
    <name evidence="18" type="ORF">PXEA_LOCUS32530</name>
</gene>
<evidence type="ECO:0000256" key="6">
    <source>
        <dbReference type="ARBA" id="ARBA00022490"/>
    </source>
</evidence>
<evidence type="ECO:0000256" key="2">
    <source>
        <dbReference type="ARBA" id="ARBA00001946"/>
    </source>
</evidence>
<evidence type="ECO:0000256" key="15">
    <source>
        <dbReference type="ARBA" id="ARBA00023288"/>
    </source>
</evidence>
<keyword evidence="12 16" id="KW-0904">Protein phosphatase</keyword>
<dbReference type="Proteomes" id="UP000784294">
    <property type="component" value="Unassembled WGS sequence"/>
</dbReference>
<dbReference type="EMBL" id="CAAALY010260045">
    <property type="protein sequence ID" value="VEL39090.1"/>
    <property type="molecule type" value="Genomic_DNA"/>
</dbReference>
<keyword evidence="8" id="KW-0519">Myristate</keyword>
<dbReference type="InterPro" id="IPR012911">
    <property type="entry name" value="PP2C_C"/>
</dbReference>
<evidence type="ECO:0000256" key="8">
    <source>
        <dbReference type="ARBA" id="ARBA00022707"/>
    </source>
</evidence>
<evidence type="ECO:0000256" key="13">
    <source>
        <dbReference type="ARBA" id="ARBA00023136"/>
    </source>
</evidence>
<keyword evidence="7" id="KW-0597">Phosphoprotein</keyword>
<keyword evidence="14" id="KW-0464">Manganese</keyword>
<dbReference type="Pfam" id="PF00481">
    <property type="entry name" value="PP2C"/>
    <property type="match status" value="1"/>
</dbReference>
<dbReference type="GO" id="GO:0000287">
    <property type="term" value="F:magnesium ion binding"/>
    <property type="evidence" value="ECO:0007669"/>
    <property type="project" value="InterPro"/>
</dbReference>
<accession>A0A448XKW4</accession>
<dbReference type="Gene3D" id="1.10.10.430">
    <property type="entry name" value="Phosphatase 2C, C-terminal domain suprefamily"/>
    <property type="match status" value="1"/>
</dbReference>
<name>A0A448XKW4_9PLAT</name>
<comment type="similarity">
    <text evidence="5 16">Belongs to the PP2C family.</text>
</comment>
<reference evidence="18" key="1">
    <citation type="submission" date="2018-11" db="EMBL/GenBank/DDBJ databases">
        <authorList>
            <consortium name="Pathogen Informatics"/>
        </authorList>
    </citation>
    <scope>NUCLEOTIDE SEQUENCE</scope>
</reference>
<dbReference type="SMART" id="SM00332">
    <property type="entry name" value="PP2Cc"/>
    <property type="match status" value="1"/>
</dbReference>
<evidence type="ECO:0000256" key="4">
    <source>
        <dbReference type="ARBA" id="ARBA00004635"/>
    </source>
</evidence>
<dbReference type="FunFam" id="3.60.40.10:FF:000001">
    <property type="entry name" value="protein phosphatase 1B isoform X1"/>
    <property type="match status" value="1"/>
</dbReference>
<evidence type="ECO:0000256" key="3">
    <source>
        <dbReference type="ARBA" id="ARBA00004514"/>
    </source>
</evidence>
<dbReference type="Pfam" id="PF07830">
    <property type="entry name" value="PP2C_C"/>
    <property type="match status" value="1"/>
</dbReference>
<organism evidence="18 19">
    <name type="scientific">Protopolystoma xenopodis</name>
    <dbReference type="NCBI Taxonomy" id="117903"/>
    <lineage>
        <taxon>Eukaryota</taxon>
        <taxon>Metazoa</taxon>
        <taxon>Spiralia</taxon>
        <taxon>Lophotrochozoa</taxon>
        <taxon>Platyhelminthes</taxon>
        <taxon>Monogenea</taxon>
        <taxon>Polyopisthocotylea</taxon>
        <taxon>Polystomatidea</taxon>
        <taxon>Polystomatidae</taxon>
        <taxon>Protopolystoma</taxon>
    </lineage>
</organism>